<gene>
    <name evidence="4" type="ORF">O6R05_07115</name>
</gene>
<proteinExistence type="inferred from homology"/>
<comment type="similarity">
    <text evidence="1">Belongs to the V-ATPase F subunit family.</text>
</comment>
<dbReference type="EMBL" id="CP115667">
    <property type="protein sequence ID" value="WBW49766.1"/>
    <property type="molecule type" value="Genomic_DNA"/>
</dbReference>
<protein>
    <submittedName>
        <fullName evidence="4">V-type ATP synthase subunit F</fullName>
    </submittedName>
</protein>
<dbReference type="Pfam" id="PF01990">
    <property type="entry name" value="ATP-synt_F"/>
    <property type="match status" value="1"/>
</dbReference>
<evidence type="ECO:0000256" key="1">
    <source>
        <dbReference type="ARBA" id="ARBA00010148"/>
    </source>
</evidence>
<dbReference type="Gene3D" id="3.40.50.10580">
    <property type="entry name" value="ATPase, V1 complex, subunit F"/>
    <property type="match status" value="1"/>
</dbReference>
<sequence length="103" mass="11543">MKSLAIMTNFEMVVALRMSGFEGHYCKGEEELRDVFNSALSNPEVGMILISEADFNIISEEVLAAKSKKRGPLIVTIPGREGFKDKNFIMKYVKEAVGIKLDR</sequence>
<reference evidence="4 5" key="1">
    <citation type="submission" date="2023-01" db="EMBL/GenBank/DDBJ databases">
        <authorList>
            <person name="Lee S.H."/>
            <person name="Jung H.S."/>
            <person name="Yun J.U."/>
        </authorList>
    </citation>
    <scope>NUCLEOTIDE SEQUENCE [LARGE SCALE GENOMIC DNA]</scope>
    <source>
        <strain evidence="4 5">CBA3646</strain>
    </source>
</reference>
<evidence type="ECO:0000313" key="4">
    <source>
        <dbReference type="EMBL" id="WBW49766.1"/>
    </source>
</evidence>
<dbReference type="SUPFAM" id="SSF159468">
    <property type="entry name" value="AtpF-like"/>
    <property type="match status" value="1"/>
</dbReference>
<dbReference type="RefSeq" id="WP_271191297.1">
    <property type="nucleotide sequence ID" value="NZ_CP115667.1"/>
</dbReference>
<dbReference type="Proteomes" id="UP001210339">
    <property type="component" value="Chromosome"/>
</dbReference>
<dbReference type="InterPro" id="IPR008218">
    <property type="entry name" value="ATPase_V1-cplx_f_g_su"/>
</dbReference>
<dbReference type="InterPro" id="IPR036906">
    <property type="entry name" value="ATPase_V1_fsu_sf"/>
</dbReference>
<evidence type="ECO:0000256" key="3">
    <source>
        <dbReference type="ARBA" id="ARBA00023065"/>
    </source>
</evidence>
<evidence type="ECO:0000313" key="5">
    <source>
        <dbReference type="Proteomes" id="UP001210339"/>
    </source>
</evidence>
<accession>A0ABY7QTH8</accession>
<evidence type="ECO:0000256" key="2">
    <source>
        <dbReference type="ARBA" id="ARBA00022448"/>
    </source>
</evidence>
<keyword evidence="2" id="KW-0813">Transport</keyword>
<keyword evidence="3" id="KW-0406">Ion transport</keyword>
<name>A0ABY7QTH8_9FIRM</name>
<organism evidence="4 5">
    <name type="scientific">Peptoniphilus equinus</name>
    <dbReference type="NCBI Taxonomy" id="3016343"/>
    <lineage>
        <taxon>Bacteria</taxon>
        <taxon>Bacillati</taxon>
        <taxon>Bacillota</taxon>
        <taxon>Tissierellia</taxon>
        <taxon>Tissierellales</taxon>
        <taxon>Peptoniphilaceae</taxon>
        <taxon>Peptoniphilus</taxon>
    </lineage>
</organism>
<keyword evidence="5" id="KW-1185">Reference proteome</keyword>